<name>A0A8J7FLF2_9FLAO</name>
<dbReference type="InterPro" id="IPR013785">
    <property type="entry name" value="Aldolase_TIM"/>
</dbReference>
<protein>
    <submittedName>
        <fullName evidence="5">Alkene reductase</fullName>
    </submittedName>
</protein>
<dbReference type="Gene3D" id="3.20.20.70">
    <property type="entry name" value="Aldolase class I"/>
    <property type="match status" value="1"/>
</dbReference>
<dbReference type="InterPro" id="IPR045247">
    <property type="entry name" value="Oye-like"/>
</dbReference>
<dbReference type="SUPFAM" id="SSF51395">
    <property type="entry name" value="FMN-linked oxidoreductases"/>
    <property type="match status" value="1"/>
</dbReference>
<dbReference type="FunFam" id="3.20.20.70:FF:000059">
    <property type="entry name" value="N-ethylmaleimide reductase, FMN-linked"/>
    <property type="match status" value="1"/>
</dbReference>
<feature type="domain" description="NADH:flavin oxidoreductase/NADH oxidase N-terminal" evidence="4">
    <location>
        <begin position="6"/>
        <end position="339"/>
    </location>
</feature>
<dbReference type="GO" id="GO:0016628">
    <property type="term" value="F:oxidoreductase activity, acting on the CH-CH group of donors, NAD or NADP as acceptor"/>
    <property type="evidence" value="ECO:0007669"/>
    <property type="project" value="UniProtKB-ARBA"/>
</dbReference>
<dbReference type="CDD" id="cd02933">
    <property type="entry name" value="OYE_like_FMN"/>
    <property type="match status" value="1"/>
</dbReference>
<organism evidence="5 6">
    <name type="scientific">Faecalibacter rhinopitheci</name>
    <dbReference type="NCBI Taxonomy" id="2779678"/>
    <lineage>
        <taxon>Bacteria</taxon>
        <taxon>Pseudomonadati</taxon>
        <taxon>Bacteroidota</taxon>
        <taxon>Flavobacteriia</taxon>
        <taxon>Flavobacteriales</taxon>
        <taxon>Weeksellaceae</taxon>
        <taxon>Faecalibacter</taxon>
    </lineage>
</organism>
<keyword evidence="6" id="KW-1185">Reference proteome</keyword>
<dbReference type="InterPro" id="IPR001155">
    <property type="entry name" value="OxRdtase_FMN_N"/>
</dbReference>
<comment type="caution">
    <text evidence="5">The sequence shown here is derived from an EMBL/GenBank/DDBJ whole genome shotgun (WGS) entry which is preliminary data.</text>
</comment>
<dbReference type="Proteomes" id="UP000608754">
    <property type="component" value="Unassembled WGS sequence"/>
</dbReference>
<evidence type="ECO:0000313" key="6">
    <source>
        <dbReference type="Proteomes" id="UP000608754"/>
    </source>
</evidence>
<reference evidence="5" key="1">
    <citation type="submission" date="2020-10" db="EMBL/GenBank/DDBJ databases">
        <authorList>
            <person name="Lu T."/>
            <person name="Wang Q."/>
            <person name="Han X."/>
        </authorList>
    </citation>
    <scope>NUCLEOTIDE SEQUENCE</scope>
    <source>
        <strain evidence="5">WQ 117</strain>
    </source>
</reference>
<dbReference type="GO" id="GO:0010181">
    <property type="term" value="F:FMN binding"/>
    <property type="evidence" value="ECO:0007669"/>
    <property type="project" value="InterPro"/>
</dbReference>
<dbReference type="EMBL" id="JADGIK010000001">
    <property type="protein sequence ID" value="MBF0596205.1"/>
    <property type="molecule type" value="Genomic_DNA"/>
</dbReference>
<dbReference type="GO" id="GO:0005829">
    <property type="term" value="C:cytosol"/>
    <property type="evidence" value="ECO:0007669"/>
    <property type="project" value="TreeGrafter"/>
</dbReference>
<dbReference type="PANTHER" id="PTHR22893:SF91">
    <property type="entry name" value="NADPH DEHYDROGENASE 2-RELATED"/>
    <property type="match status" value="1"/>
</dbReference>
<evidence type="ECO:0000313" key="5">
    <source>
        <dbReference type="EMBL" id="MBF0596205.1"/>
    </source>
</evidence>
<evidence type="ECO:0000256" key="1">
    <source>
        <dbReference type="ARBA" id="ARBA00001917"/>
    </source>
</evidence>
<proteinExistence type="inferred from homology"/>
<dbReference type="AlphaFoldDB" id="A0A8J7FLF2"/>
<comment type="similarity">
    <text evidence="2">Belongs to the NADH:flavin oxidoreductase/NADH oxidase family.</text>
</comment>
<gene>
    <name evidence="5" type="ORF">IM532_01795</name>
</gene>
<evidence type="ECO:0000256" key="3">
    <source>
        <dbReference type="ARBA" id="ARBA00023002"/>
    </source>
</evidence>
<evidence type="ECO:0000259" key="4">
    <source>
        <dbReference type="Pfam" id="PF00724"/>
    </source>
</evidence>
<sequence length="365" mass="40818">MENKILFSQYNLKDITLNNRMVMAPMTRSRSDNEGKVATELTAEYYAQRASAGLIITEGTFVSPQGIGYINVPSIYTPEQVEGWKLVTKAVHDKGGKIFAQIWHVGAISHPSLLNGELPMAPSAINPNTQAYTENGFEDTVTPKAMTKEDILQTIQDFKKAAENALIAGFDGVELHSANGYLFHQFFSKTTNLRTDEYGGSIENRARFLFETLEALKEVIPFIKVGIRLNPTLHKVLGATMDEESIPTFEYIVKKLNEYDLAYLHITEPFAPIDDLPFAIKEVAKHFRPLYNGTLIINKSFDKEKAIKVLEDGDADLVSFGVPFIANPDLVERFKLDAELNTPDSSTFYTPGEKGYTDYPTLDNL</sequence>
<comment type="cofactor">
    <cofactor evidence="1">
        <name>FMN</name>
        <dbReference type="ChEBI" id="CHEBI:58210"/>
    </cofactor>
</comment>
<keyword evidence="3" id="KW-0560">Oxidoreductase</keyword>
<dbReference type="Pfam" id="PF00724">
    <property type="entry name" value="Oxidored_FMN"/>
    <property type="match status" value="1"/>
</dbReference>
<accession>A0A8J7FLF2</accession>
<dbReference type="RefSeq" id="WP_194181734.1">
    <property type="nucleotide sequence ID" value="NZ_JADGIK010000001.1"/>
</dbReference>
<dbReference type="PANTHER" id="PTHR22893">
    <property type="entry name" value="NADH OXIDOREDUCTASE-RELATED"/>
    <property type="match status" value="1"/>
</dbReference>
<evidence type="ECO:0000256" key="2">
    <source>
        <dbReference type="ARBA" id="ARBA00005979"/>
    </source>
</evidence>